<keyword evidence="1" id="KW-1133">Transmembrane helix</keyword>
<keyword evidence="1" id="KW-0472">Membrane</keyword>
<evidence type="ECO:0000256" key="1">
    <source>
        <dbReference type="SAM" id="Phobius"/>
    </source>
</evidence>
<comment type="caution">
    <text evidence="2">The sequence shown here is derived from an EMBL/GenBank/DDBJ whole genome shotgun (WGS) entry which is preliminary data.</text>
</comment>
<protein>
    <submittedName>
        <fullName evidence="2">Uncharacterized protein</fullName>
    </submittedName>
</protein>
<reference evidence="2 3" key="1">
    <citation type="journal article" date="2015" name="Nature">
        <title>rRNA introns, odd ribosomes, and small enigmatic genomes across a large radiation of phyla.</title>
        <authorList>
            <person name="Brown C.T."/>
            <person name="Hug L.A."/>
            <person name="Thomas B.C."/>
            <person name="Sharon I."/>
            <person name="Castelle C.J."/>
            <person name="Singh A."/>
            <person name="Wilkins M.J."/>
            <person name="Williams K.H."/>
            <person name="Banfield J.F."/>
        </authorList>
    </citation>
    <scope>NUCLEOTIDE SEQUENCE [LARGE SCALE GENOMIC DNA]</scope>
</reference>
<gene>
    <name evidence="2" type="ORF">UT11_C0029G0008</name>
</gene>
<dbReference type="Proteomes" id="UP000033934">
    <property type="component" value="Unassembled WGS sequence"/>
</dbReference>
<evidence type="ECO:0000313" key="2">
    <source>
        <dbReference type="EMBL" id="KKQ89314.1"/>
    </source>
</evidence>
<name>A0A0G0NTY2_9BACT</name>
<dbReference type="AlphaFoldDB" id="A0A0G0NTY2"/>
<feature type="transmembrane region" description="Helical" evidence="1">
    <location>
        <begin position="6"/>
        <end position="25"/>
    </location>
</feature>
<accession>A0A0G0NTY2</accession>
<dbReference type="EMBL" id="LBVO01000029">
    <property type="protein sequence ID" value="KKQ89314.1"/>
    <property type="molecule type" value="Genomic_DNA"/>
</dbReference>
<sequence>MSEVIVAIMVFTVGVLSVVEVFPLYRKMSRISEKSSVAVFLAQEQVENIFSQSYDSITVGQFEVKHAVAASGEFAPYQRKTDISYVDGSYQNSAADVGLKKVITTVYWDEDGSEKSTDLVSLISAK</sequence>
<proteinExistence type="predicted"/>
<evidence type="ECO:0000313" key="3">
    <source>
        <dbReference type="Proteomes" id="UP000033934"/>
    </source>
</evidence>
<organism evidence="2 3">
    <name type="scientific">Berkelbacteria bacterium GW2011_GWA2_38_9</name>
    <dbReference type="NCBI Taxonomy" id="1618334"/>
    <lineage>
        <taxon>Bacteria</taxon>
        <taxon>Candidatus Berkelbacteria</taxon>
    </lineage>
</organism>
<keyword evidence="1" id="KW-0812">Transmembrane</keyword>